<dbReference type="EMBL" id="AP024485">
    <property type="protein sequence ID" value="BCS89623.1"/>
    <property type="molecule type" value="Genomic_DNA"/>
</dbReference>
<reference evidence="1" key="1">
    <citation type="journal article" date="2022" name="Arch. Microbiol.">
        <title>Pseudodesulfovibrio sediminis sp. nov., a mesophilic and neutrophilic sulfate-reducing bacterium isolated from sediment of a brackish lake.</title>
        <authorList>
            <person name="Takahashi A."/>
            <person name="Kojima H."/>
            <person name="Watanabe M."/>
            <person name="Fukui M."/>
        </authorList>
    </citation>
    <scope>NUCLEOTIDE SEQUENCE</scope>
    <source>
        <strain evidence="1">SF6</strain>
    </source>
</reference>
<organism evidence="1 2">
    <name type="scientific">Pseudodesulfovibrio sediminis</name>
    <dbReference type="NCBI Taxonomy" id="2810563"/>
    <lineage>
        <taxon>Bacteria</taxon>
        <taxon>Pseudomonadati</taxon>
        <taxon>Thermodesulfobacteriota</taxon>
        <taxon>Desulfovibrionia</taxon>
        <taxon>Desulfovibrionales</taxon>
        <taxon>Desulfovibrionaceae</taxon>
    </lineage>
</organism>
<accession>A0ABN6EXR7</accession>
<dbReference type="InterPro" id="IPR027417">
    <property type="entry name" value="P-loop_NTPase"/>
</dbReference>
<dbReference type="Proteomes" id="UP001053296">
    <property type="component" value="Chromosome"/>
</dbReference>
<keyword evidence="2" id="KW-1185">Reference proteome</keyword>
<dbReference type="Gene3D" id="3.40.50.300">
    <property type="entry name" value="P-loop containing nucleotide triphosphate hydrolases"/>
    <property type="match status" value="1"/>
</dbReference>
<protein>
    <submittedName>
        <fullName evidence="1">Transcriptional regulator</fullName>
    </submittedName>
</protein>
<gene>
    <name evidence="1" type="ORF">PSDVSF_28650</name>
</gene>
<evidence type="ECO:0000313" key="1">
    <source>
        <dbReference type="EMBL" id="BCS89623.1"/>
    </source>
</evidence>
<sequence>MNTRIIPITLALSDKEQNKRIEQMIAANHMVRLVDDDASEMGVLIYEPGDQVDDDLPHIIHALESGAAEDVYLAGNVANPEVLIRAMRSGIREFLQYPIEENDFRAALMRTAMRGSLTEDQGEKGKIFTLVGGKSGLGTTTLAVNLACCLNAQAPGRTVLLDMRRPAGEVPYFLDLKYEYTWGNLTEDITRLDSTYLTSVMAQHESGLHVLPGPSGTDRPDEHSLLLILEQLRRLYDHVIVDTSSPQGDSIPKEVEQANAIIMTLQLSLPCLARTSKLVETIRSYDPDAERRLHLVANRVTKNSTIGVSEAAEVLERKIQWIIPEDGDATLAAINQGTPLVIAYPKSPVSKAIHSIAKSLAPRPKKTRKGLSLPFGSLFRKKTKSSDKNDNLAGATL</sequence>
<dbReference type="PANTHER" id="PTHR43384">
    <property type="entry name" value="SEPTUM SITE-DETERMINING PROTEIN MIND HOMOLOG, CHLOROPLASTIC-RELATED"/>
    <property type="match status" value="1"/>
</dbReference>
<dbReference type="SUPFAM" id="SSF52540">
    <property type="entry name" value="P-loop containing nucleoside triphosphate hydrolases"/>
    <property type="match status" value="1"/>
</dbReference>
<evidence type="ECO:0000313" key="2">
    <source>
        <dbReference type="Proteomes" id="UP001053296"/>
    </source>
</evidence>
<name>A0ABN6EXR7_9BACT</name>
<dbReference type="RefSeq" id="WP_229591588.1">
    <property type="nucleotide sequence ID" value="NZ_AP024485.1"/>
</dbReference>
<dbReference type="PANTHER" id="PTHR43384:SF13">
    <property type="entry name" value="SLR0110 PROTEIN"/>
    <property type="match status" value="1"/>
</dbReference>
<dbReference type="InterPro" id="IPR050625">
    <property type="entry name" value="ParA/MinD_ATPase"/>
</dbReference>
<proteinExistence type="predicted"/>